<dbReference type="RefSeq" id="WP_111919914.1">
    <property type="nucleotide sequence ID" value="NZ_CAUWHR010000002.1"/>
</dbReference>
<evidence type="ECO:0000256" key="1">
    <source>
        <dbReference type="SAM" id="MobiDB-lite"/>
    </source>
</evidence>
<sequence>MSVRKTTTKAAAEAVAAKTTPAKTEETKTETVAKKTTVKRGAAKKEAAAKKATATKPTAKAVVKETVFLQFAGKEYDMEVIKTNVKTAWAAETGKKESDIKDVQIYVKPEESAAYYVVNGEFVEGGRKIDL</sequence>
<dbReference type="AlphaFoldDB" id="A0A2Z4UBJ1"/>
<dbReference type="Pfam" id="PF20069">
    <property type="entry name" value="DUF6465"/>
    <property type="match status" value="1"/>
</dbReference>
<dbReference type="OrthoDB" id="1711086at2"/>
<name>A0A2Z4UBJ1_9FIRM</name>
<keyword evidence="3" id="KW-1185">Reference proteome</keyword>
<dbReference type="Proteomes" id="UP000250003">
    <property type="component" value="Chromosome"/>
</dbReference>
<feature type="compositionally biased region" description="Basic and acidic residues" evidence="1">
    <location>
        <begin position="23"/>
        <end position="32"/>
    </location>
</feature>
<dbReference type="EMBL" id="CP030280">
    <property type="protein sequence ID" value="AWY98425.1"/>
    <property type="molecule type" value="Genomic_DNA"/>
</dbReference>
<reference evidence="3" key="1">
    <citation type="submission" date="2018-06" db="EMBL/GenBank/DDBJ databases">
        <title>Description of Blautia argi sp. nov., a new anaerobic isolated from dog feces.</title>
        <authorList>
            <person name="Chang Y.-H."/>
            <person name="Paek J."/>
            <person name="Shin Y."/>
        </authorList>
    </citation>
    <scope>NUCLEOTIDE SEQUENCE [LARGE SCALE GENOMIC DNA]</scope>
    <source>
        <strain evidence="3">KCTC 15426</strain>
    </source>
</reference>
<feature type="region of interest" description="Disordered" evidence="1">
    <location>
        <begin position="1"/>
        <end position="32"/>
    </location>
</feature>
<protein>
    <submittedName>
        <fullName evidence="2">Histone</fullName>
    </submittedName>
</protein>
<dbReference type="KEGG" id="blau:DQQ01_10000"/>
<evidence type="ECO:0000313" key="2">
    <source>
        <dbReference type="EMBL" id="AWY98425.1"/>
    </source>
</evidence>
<organism evidence="2 3">
    <name type="scientific">Blautia argi</name>
    <dbReference type="NCBI Taxonomy" id="1912897"/>
    <lineage>
        <taxon>Bacteria</taxon>
        <taxon>Bacillati</taxon>
        <taxon>Bacillota</taxon>
        <taxon>Clostridia</taxon>
        <taxon>Lachnospirales</taxon>
        <taxon>Lachnospiraceae</taxon>
        <taxon>Blautia</taxon>
    </lineage>
</organism>
<gene>
    <name evidence="2" type="ORF">DQQ01_10000</name>
</gene>
<dbReference type="InterPro" id="IPR046313">
    <property type="entry name" value="DUF6465"/>
</dbReference>
<evidence type="ECO:0000313" key="3">
    <source>
        <dbReference type="Proteomes" id="UP000250003"/>
    </source>
</evidence>
<feature type="compositionally biased region" description="Low complexity" evidence="1">
    <location>
        <begin position="8"/>
        <end position="22"/>
    </location>
</feature>
<proteinExistence type="predicted"/>
<accession>A0A2Z4UBJ1</accession>